<keyword evidence="6 8" id="KW-0472">Membrane</keyword>
<dbReference type="OrthoDB" id="9770329at2"/>
<dbReference type="Proteomes" id="UP000634660">
    <property type="component" value="Unassembled WGS sequence"/>
</dbReference>
<feature type="domain" description="Fatty acid hydroxylase" evidence="9">
    <location>
        <begin position="85"/>
        <end position="217"/>
    </location>
</feature>
<feature type="transmembrane region" description="Helical" evidence="8">
    <location>
        <begin position="7"/>
        <end position="27"/>
    </location>
</feature>
<keyword evidence="3 8" id="KW-1133">Transmembrane helix</keyword>
<keyword evidence="4" id="KW-0560">Oxidoreductase</keyword>
<evidence type="ECO:0000256" key="8">
    <source>
        <dbReference type="SAM" id="Phobius"/>
    </source>
</evidence>
<dbReference type="Proteomes" id="UP000326831">
    <property type="component" value="Chromosome"/>
</dbReference>
<feature type="region of interest" description="Disordered" evidence="7">
    <location>
        <begin position="268"/>
        <end position="287"/>
    </location>
</feature>
<dbReference type="PANTHER" id="PTHR21624">
    <property type="entry name" value="STEROL DESATURASE-RELATED PROTEIN"/>
    <property type="match status" value="1"/>
</dbReference>
<keyword evidence="12" id="KW-1185">Reference proteome</keyword>
<dbReference type="GO" id="GO:0006643">
    <property type="term" value="P:membrane lipid metabolic process"/>
    <property type="evidence" value="ECO:0007669"/>
    <property type="project" value="TreeGrafter"/>
</dbReference>
<reference evidence="11 12" key="2">
    <citation type="submission" date="2017-09" db="EMBL/GenBank/DDBJ databases">
        <authorList>
            <person name="Lee N."/>
            <person name="Cho B.-K."/>
        </authorList>
    </citation>
    <scope>NUCLEOTIDE SEQUENCE [LARGE SCALE GENOMIC DNA]</scope>
    <source>
        <strain evidence="11 12">ATCC 27467</strain>
    </source>
</reference>
<evidence type="ECO:0000256" key="6">
    <source>
        <dbReference type="ARBA" id="ARBA00023136"/>
    </source>
</evidence>
<evidence type="ECO:0000256" key="3">
    <source>
        <dbReference type="ARBA" id="ARBA00022989"/>
    </source>
</evidence>
<reference evidence="10" key="3">
    <citation type="submission" date="2020-09" db="EMBL/GenBank/DDBJ databases">
        <authorList>
            <person name="Sun Q."/>
            <person name="Ohkuma M."/>
        </authorList>
    </citation>
    <scope>NUCLEOTIDE SEQUENCE</scope>
    <source>
        <strain evidence="10">JCM 4834</strain>
    </source>
</reference>
<name>A0A5P2UGV6_9ACTN</name>
<keyword evidence="2 8" id="KW-0812">Transmembrane</keyword>
<feature type="transmembrane region" description="Helical" evidence="8">
    <location>
        <begin position="47"/>
        <end position="72"/>
    </location>
</feature>
<keyword evidence="5" id="KW-0443">Lipid metabolism</keyword>
<sequence>MENTSLLALSAPLFVLLIVIEMVYYRLHPDENASGYGVRDTATSLTVGLGAAAVDVLYKTIALAVFVGLYALTPLRIEVTWVTFPLILLAQDFCYYWMHREHHLVRVLWASHVVHHSSLNYNLSTAVRLPWTGLTSQLFYIPLVLLGVPPWAILLCGGINMLTQFWLHTDRIGRLPRLVERVVNTPSSHRVHHASQGGYLDRNFGGILMIWDQLFGTWAEETERPVYGLTKNIDTYNPLRVVSHEYAAIGRDLARATRWQDRVRHLVGRPGWQPDRTADAPPAPLPQGPPLARAVPAARCCPGPDAGAACACAPATADTGR</sequence>
<evidence type="ECO:0000256" key="4">
    <source>
        <dbReference type="ARBA" id="ARBA00023002"/>
    </source>
</evidence>
<dbReference type="GO" id="GO:0012505">
    <property type="term" value="C:endomembrane system"/>
    <property type="evidence" value="ECO:0007669"/>
    <property type="project" value="UniProtKB-SubCell"/>
</dbReference>
<evidence type="ECO:0000256" key="1">
    <source>
        <dbReference type="ARBA" id="ARBA00004127"/>
    </source>
</evidence>
<accession>A0A5P2UGV6</accession>
<dbReference type="EMBL" id="CP023701">
    <property type="protein sequence ID" value="QEU77659.1"/>
    <property type="molecule type" value="Genomic_DNA"/>
</dbReference>
<dbReference type="Pfam" id="PF04116">
    <property type="entry name" value="FA_hydroxylase"/>
    <property type="match status" value="1"/>
</dbReference>
<gene>
    <name evidence="11" type="ORF">CP968_04615</name>
    <name evidence="10" type="ORF">GCM10010371_25930</name>
</gene>
<dbReference type="GO" id="GO:0005506">
    <property type="term" value="F:iron ion binding"/>
    <property type="evidence" value="ECO:0007669"/>
    <property type="project" value="InterPro"/>
</dbReference>
<dbReference type="InterPro" id="IPR006694">
    <property type="entry name" value="Fatty_acid_hydroxylase"/>
</dbReference>
<dbReference type="RefSeq" id="WP_150516755.1">
    <property type="nucleotide sequence ID" value="NZ_BMVX01000008.1"/>
</dbReference>
<evidence type="ECO:0000313" key="11">
    <source>
        <dbReference type="EMBL" id="QEU77659.1"/>
    </source>
</evidence>
<dbReference type="AlphaFoldDB" id="A0A5P2UGV6"/>
<dbReference type="GO" id="GO:0050479">
    <property type="term" value="F:glyceryl-ether monooxygenase activity"/>
    <property type="evidence" value="ECO:0007669"/>
    <property type="project" value="TreeGrafter"/>
</dbReference>
<feature type="transmembrane region" description="Helical" evidence="8">
    <location>
        <begin position="79"/>
        <end position="98"/>
    </location>
</feature>
<dbReference type="GO" id="GO:0008610">
    <property type="term" value="P:lipid biosynthetic process"/>
    <property type="evidence" value="ECO:0007669"/>
    <property type="project" value="InterPro"/>
</dbReference>
<organism evidence="11 12">
    <name type="scientific">Streptomyces subrutilus</name>
    <dbReference type="NCBI Taxonomy" id="36818"/>
    <lineage>
        <taxon>Bacteria</taxon>
        <taxon>Bacillati</taxon>
        <taxon>Actinomycetota</taxon>
        <taxon>Actinomycetes</taxon>
        <taxon>Kitasatosporales</taxon>
        <taxon>Streptomycetaceae</taxon>
        <taxon>Streptomyces</taxon>
    </lineage>
</organism>
<evidence type="ECO:0000259" key="9">
    <source>
        <dbReference type="Pfam" id="PF04116"/>
    </source>
</evidence>
<dbReference type="GO" id="GO:0016020">
    <property type="term" value="C:membrane"/>
    <property type="evidence" value="ECO:0007669"/>
    <property type="project" value="GOC"/>
</dbReference>
<evidence type="ECO:0000313" key="12">
    <source>
        <dbReference type="Proteomes" id="UP000326831"/>
    </source>
</evidence>
<reference evidence="10" key="1">
    <citation type="journal article" date="2014" name="Int. J. Syst. Evol. Microbiol.">
        <title>Complete genome sequence of Corynebacterium casei LMG S-19264T (=DSM 44701T), isolated from a smear-ripened cheese.</title>
        <authorList>
            <consortium name="US DOE Joint Genome Institute (JGI-PGF)"/>
            <person name="Walter F."/>
            <person name="Albersmeier A."/>
            <person name="Kalinowski J."/>
            <person name="Ruckert C."/>
        </authorList>
    </citation>
    <scope>NUCLEOTIDE SEQUENCE</scope>
    <source>
        <strain evidence="10">JCM 4834</strain>
    </source>
</reference>
<dbReference type="KEGG" id="ssub:CP968_04615"/>
<dbReference type="EMBL" id="BMVX01000008">
    <property type="protein sequence ID" value="GGZ65050.1"/>
    <property type="molecule type" value="Genomic_DNA"/>
</dbReference>
<protein>
    <submittedName>
        <fullName evidence="10">C-5 sterol desaturase</fullName>
    </submittedName>
    <submittedName>
        <fullName evidence="11">Fatty acid hydroxylase family protein</fullName>
    </submittedName>
</protein>
<evidence type="ECO:0000313" key="10">
    <source>
        <dbReference type="EMBL" id="GGZ65050.1"/>
    </source>
</evidence>
<dbReference type="PANTHER" id="PTHR21624:SF1">
    <property type="entry name" value="ALKYLGLYCEROL MONOOXYGENASE"/>
    <property type="match status" value="1"/>
</dbReference>
<evidence type="ECO:0000256" key="7">
    <source>
        <dbReference type="SAM" id="MobiDB-lite"/>
    </source>
</evidence>
<dbReference type="InterPro" id="IPR051689">
    <property type="entry name" value="Sterol_desaturase/TMEM195"/>
</dbReference>
<evidence type="ECO:0000256" key="5">
    <source>
        <dbReference type="ARBA" id="ARBA00023098"/>
    </source>
</evidence>
<evidence type="ECO:0000256" key="2">
    <source>
        <dbReference type="ARBA" id="ARBA00022692"/>
    </source>
</evidence>
<proteinExistence type="predicted"/>
<comment type="subcellular location">
    <subcellularLocation>
        <location evidence="1">Endomembrane system</location>
        <topology evidence="1">Multi-pass membrane protein</topology>
    </subcellularLocation>
</comment>
<feature type="transmembrane region" description="Helical" evidence="8">
    <location>
        <begin position="139"/>
        <end position="167"/>
    </location>
</feature>